<dbReference type="GO" id="GO:0005886">
    <property type="term" value="C:plasma membrane"/>
    <property type="evidence" value="ECO:0007669"/>
    <property type="project" value="UniProtKB-SubCell"/>
</dbReference>
<dbReference type="GO" id="GO:0000287">
    <property type="term" value="F:magnesium ion binding"/>
    <property type="evidence" value="ECO:0007669"/>
    <property type="project" value="TreeGrafter"/>
</dbReference>
<name>A0A6G1GQB9_9PEZI</name>
<dbReference type="OrthoDB" id="195446at2759"/>
<sequence length="360" mass="40979">MDPIIPNQDLLPVLIIDTQRARQPKIRPLNQLSTLRPCLSEAIRGRVVDAQRCGKEIASLISQQYQFDADLLDWPYSPVITKKQMRHPLHEKVWHVIDGADTVRIFFGFDYVAWPEGVSASHKSTFRVSGPSTNLFLYRFSCGIVARTNNTDPEDFIESMFIFNQPGLYVPAHTTASLERRLLRYQHWNHGMSPKTFIEDIFADVVGRMEISVNRARTEMQELEDEVLLSPTSSEHPRRILRIQSVWKLYQAELVAILETISQINKIFLRFSKGSSWLAQEEVDVEKLKEQVDVNLIKGATELLALAQSAASLEAARAAVEKGMTLKRISVVTFIFFPLIFIASIFGMNVDTFSENPSIK</sequence>
<proteinExistence type="predicted"/>
<keyword evidence="3 5" id="KW-1133">Transmembrane helix</keyword>
<dbReference type="Gene3D" id="1.20.58.340">
    <property type="entry name" value="Magnesium transport protein CorA, transmembrane region"/>
    <property type="match status" value="1"/>
</dbReference>
<dbReference type="InterPro" id="IPR045863">
    <property type="entry name" value="CorA_TM1_TM2"/>
</dbReference>
<keyword evidence="2 5" id="KW-0812">Transmembrane</keyword>
<evidence type="ECO:0000256" key="5">
    <source>
        <dbReference type="SAM" id="Phobius"/>
    </source>
</evidence>
<dbReference type="GO" id="GO:0015087">
    <property type="term" value="F:cobalt ion transmembrane transporter activity"/>
    <property type="evidence" value="ECO:0007669"/>
    <property type="project" value="TreeGrafter"/>
</dbReference>
<dbReference type="Proteomes" id="UP000800041">
    <property type="component" value="Unassembled WGS sequence"/>
</dbReference>
<dbReference type="SUPFAM" id="SSF144083">
    <property type="entry name" value="Magnesium transport protein CorA, transmembrane region"/>
    <property type="match status" value="1"/>
</dbReference>
<dbReference type="Pfam" id="PF01544">
    <property type="entry name" value="CorA"/>
    <property type="match status" value="1"/>
</dbReference>
<organism evidence="6 7">
    <name type="scientific">Aulographum hederae CBS 113979</name>
    <dbReference type="NCBI Taxonomy" id="1176131"/>
    <lineage>
        <taxon>Eukaryota</taxon>
        <taxon>Fungi</taxon>
        <taxon>Dikarya</taxon>
        <taxon>Ascomycota</taxon>
        <taxon>Pezizomycotina</taxon>
        <taxon>Dothideomycetes</taxon>
        <taxon>Pleosporomycetidae</taxon>
        <taxon>Aulographales</taxon>
        <taxon>Aulographaceae</taxon>
    </lineage>
</organism>
<dbReference type="EMBL" id="ML977177">
    <property type="protein sequence ID" value="KAF1983166.1"/>
    <property type="molecule type" value="Genomic_DNA"/>
</dbReference>
<feature type="transmembrane region" description="Helical" evidence="5">
    <location>
        <begin position="331"/>
        <end position="350"/>
    </location>
</feature>
<keyword evidence="7" id="KW-1185">Reference proteome</keyword>
<evidence type="ECO:0000256" key="3">
    <source>
        <dbReference type="ARBA" id="ARBA00022989"/>
    </source>
</evidence>
<protein>
    <submittedName>
        <fullName evidence="6">Uncharacterized protein</fullName>
    </submittedName>
</protein>
<evidence type="ECO:0000313" key="6">
    <source>
        <dbReference type="EMBL" id="KAF1983166.1"/>
    </source>
</evidence>
<reference evidence="6" key="1">
    <citation type="journal article" date="2020" name="Stud. Mycol.">
        <title>101 Dothideomycetes genomes: a test case for predicting lifestyles and emergence of pathogens.</title>
        <authorList>
            <person name="Haridas S."/>
            <person name="Albert R."/>
            <person name="Binder M."/>
            <person name="Bloem J."/>
            <person name="Labutti K."/>
            <person name="Salamov A."/>
            <person name="Andreopoulos B."/>
            <person name="Baker S."/>
            <person name="Barry K."/>
            <person name="Bills G."/>
            <person name="Bluhm B."/>
            <person name="Cannon C."/>
            <person name="Castanera R."/>
            <person name="Culley D."/>
            <person name="Daum C."/>
            <person name="Ezra D."/>
            <person name="Gonzalez J."/>
            <person name="Henrissat B."/>
            <person name="Kuo A."/>
            <person name="Liang C."/>
            <person name="Lipzen A."/>
            <person name="Lutzoni F."/>
            <person name="Magnuson J."/>
            <person name="Mondo S."/>
            <person name="Nolan M."/>
            <person name="Ohm R."/>
            <person name="Pangilinan J."/>
            <person name="Park H.-J."/>
            <person name="Ramirez L."/>
            <person name="Alfaro M."/>
            <person name="Sun H."/>
            <person name="Tritt A."/>
            <person name="Yoshinaga Y."/>
            <person name="Zwiers L.-H."/>
            <person name="Turgeon B."/>
            <person name="Goodwin S."/>
            <person name="Spatafora J."/>
            <person name="Crous P."/>
            <person name="Grigoriev I."/>
        </authorList>
    </citation>
    <scope>NUCLEOTIDE SEQUENCE</scope>
    <source>
        <strain evidence="6">CBS 113979</strain>
    </source>
</reference>
<evidence type="ECO:0000256" key="1">
    <source>
        <dbReference type="ARBA" id="ARBA00004651"/>
    </source>
</evidence>
<evidence type="ECO:0000313" key="7">
    <source>
        <dbReference type="Proteomes" id="UP000800041"/>
    </source>
</evidence>
<keyword evidence="4 5" id="KW-0472">Membrane</keyword>
<dbReference type="GO" id="GO:0050897">
    <property type="term" value="F:cobalt ion binding"/>
    <property type="evidence" value="ECO:0007669"/>
    <property type="project" value="TreeGrafter"/>
</dbReference>
<dbReference type="AlphaFoldDB" id="A0A6G1GQB9"/>
<evidence type="ECO:0000256" key="4">
    <source>
        <dbReference type="ARBA" id="ARBA00023136"/>
    </source>
</evidence>
<evidence type="ECO:0000256" key="2">
    <source>
        <dbReference type="ARBA" id="ARBA00022692"/>
    </source>
</evidence>
<comment type="subcellular location">
    <subcellularLocation>
        <location evidence="1">Cell membrane</location>
        <topology evidence="1">Multi-pass membrane protein</topology>
    </subcellularLocation>
</comment>
<dbReference type="GO" id="GO:0015095">
    <property type="term" value="F:magnesium ion transmembrane transporter activity"/>
    <property type="evidence" value="ECO:0007669"/>
    <property type="project" value="TreeGrafter"/>
</dbReference>
<dbReference type="PANTHER" id="PTHR46494:SF1">
    <property type="entry name" value="CORA FAMILY METAL ION TRANSPORTER (EUROFUNG)"/>
    <property type="match status" value="1"/>
</dbReference>
<dbReference type="InterPro" id="IPR002523">
    <property type="entry name" value="MgTranspt_CorA/ZnTranspt_ZntB"/>
</dbReference>
<accession>A0A6G1GQB9</accession>
<gene>
    <name evidence="6" type="ORF">K402DRAFT_466198</name>
</gene>
<dbReference type="PANTHER" id="PTHR46494">
    <property type="entry name" value="CORA FAMILY METAL ION TRANSPORTER (EUROFUNG)"/>
    <property type="match status" value="1"/>
</dbReference>